<dbReference type="InterPro" id="IPR016364">
    <property type="entry name" value="Surface_antigen_Rickettsia"/>
</dbReference>
<organism evidence="2">
    <name type="scientific">marine metagenome</name>
    <dbReference type="NCBI Taxonomy" id="408172"/>
    <lineage>
        <taxon>unclassified sequences</taxon>
        <taxon>metagenomes</taxon>
        <taxon>ecological metagenomes</taxon>
    </lineage>
</organism>
<feature type="region of interest" description="Disordered" evidence="1">
    <location>
        <begin position="96"/>
        <end position="122"/>
    </location>
</feature>
<name>A0A382AUK0_9ZZZZ</name>
<sequence length="137" mass="14314">MKSIRVTILLFTATVFLFGCAGMSKEQSGQGLGSIVGAIVGYNLGKGHKDQGWAIGLGALYGAAIGANIGQQLDERDKELANEAFQDSLENKKVGAVSSWNNPDTGHTGTTTPTRTYTADSGSPCREFTTTVLIGGE</sequence>
<evidence type="ECO:0000313" key="2">
    <source>
        <dbReference type="EMBL" id="SVB05216.1"/>
    </source>
</evidence>
<feature type="non-terminal residue" evidence="2">
    <location>
        <position position="137"/>
    </location>
</feature>
<feature type="compositionally biased region" description="Low complexity" evidence="1">
    <location>
        <begin position="105"/>
        <end position="118"/>
    </location>
</feature>
<proteinExistence type="predicted"/>
<reference evidence="2" key="1">
    <citation type="submission" date="2018-05" db="EMBL/GenBank/DDBJ databases">
        <authorList>
            <person name="Lanie J.A."/>
            <person name="Ng W.-L."/>
            <person name="Kazmierczak K.M."/>
            <person name="Andrzejewski T.M."/>
            <person name="Davidsen T.M."/>
            <person name="Wayne K.J."/>
            <person name="Tettelin H."/>
            <person name="Glass J.I."/>
            <person name="Rusch D."/>
            <person name="Podicherti R."/>
            <person name="Tsui H.-C.T."/>
            <person name="Winkler M.E."/>
        </authorList>
    </citation>
    <scope>NUCLEOTIDE SEQUENCE</scope>
</reference>
<dbReference type="PIRSF" id="PIRSF002721">
    <property type="entry name" value="Surface_antigen_Rickettsia"/>
    <property type="match status" value="1"/>
</dbReference>
<accession>A0A382AUK0</accession>
<dbReference type="AlphaFoldDB" id="A0A382AUK0"/>
<dbReference type="EMBL" id="UINC01026909">
    <property type="protein sequence ID" value="SVB05216.1"/>
    <property type="molecule type" value="Genomic_DNA"/>
</dbReference>
<dbReference type="PROSITE" id="PS51257">
    <property type="entry name" value="PROKAR_LIPOPROTEIN"/>
    <property type="match status" value="1"/>
</dbReference>
<protein>
    <submittedName>
        <fullName evidence="2">Uncharacterized protein</fullName>
    </submittedName>
</protein>
<gene>
    <name evidence="2" type="ORF">METZ01_LOCUS158070</name>
</gene>
<evidence type="ECO:0000256" key="1">
    <source>
        <dbReference type="SAM" id="MobiDB-lite"/>
    </source>
</evidence>